<feature type="transmembrane region" description="Helical" evidence="1">
    <location>
        <begin position="258"/>
        <end position="284"/>
    </location>
</feature>
<feature type="transmembrane region" description="Helical" evidence="1">
    <location>
        <begin position="153"/>
        <end position="178"/>
    </location>
</feature>
<evidence type="ECO:0000313" key="3">
    <source>
        <dbReference type="Proteomes" id="UP000316968"/>
    </source>
</evidence>
<keyword evidence="1" id="KW-1133">Transmembrane helix</keyword>
<feature type="transmembrane region" description="Helical" evidence="1">
    <location>
        <begin position="305"/>
        <end position="326"/>
    </location>
</feature>
<name>A0A4Y6UPZ7_SACBS</name>
<evidence type="ECO:0000256" key="1">
    <source>
        <dbReference type="SAM" id="Phobius"/>
    </source>
</evidence>
<feature type="transmembrane region" description="Helical" evidence="1">
    <location>
        <begin position="408"/>
        <end position="426"/>
    </location>
</feature>
<dbReference type="KEGG" id="saca:FFV09_01780"/>
<feature type="transmembrane region" description="Helical" evidence="1">
    <location>
        <begin position="433"/>
        <end position="455"/>
    </location>
</feature>
<feature type="transmembrane region" description="Helical" evidence="1">
    <location>
        <begin position="94"/>
        <end position="114"/>
    </location>
</feature>
<sequence length="501" mass="55251">MRTKRALYNTLTAIFMQLVNFGAGLIIPRLIIQSYGSDVNGLVVSVVQFIGYLYLIEVGISGALTFSLYKPLTEGDSGSVNRILAAAKKTYRQVGLYAAGIVLVMMFVYPLFVMGEQVKYLDVLILVGAVGSASLLNYFTIAKYNALLTASQANYVLSLFRIVYLVANTVIIVSLVQAGVHYSLVYTAALGAQVLQAAGITFYVKRKYPDVRFDVEPDMSALANRNNVLVHELSRMAVFGSPVILLTLFAALTDVSIYSIYALVFTGINMMIGVFNNGFTAGFGQLFTRKELHDNLRVSYSQYELLFYMILTFVYSCAWILGLPFVHVYTNGISTTDYEDAIVLMLFVGIGVLENWKIPQSTLIIAAGHFKQTRHRAIIEAVIVLIASTILVFPLGLKGVLIGSMLGLAYRAIDLLYAHQLIGVSFRPTLMRLIRVFVTGAIIILPFETILPVKAEGMWEWLLLAIGVAAWAGFVVAAANLLTERKALAAVFSRVWKIFRP</sequence>
<dbReference type="EMBL" id="CP041217">
    <property type="protein sequence ID" value="QDH19703.1"/>
    <property type="molecule type" value="Genomic_DNA"/>
</dbReference>
<gene>
    <name evidence="2" type="ORF">FFV09_01780</name>
</gene>
<dbReference type="Proteomes" id="UP000316968">
    <property type="component" value="Chromosome"/>
</dbReference>
<evidence type="ECO:0008006" key="4">
    <source>
        <dbReference type="Google" id="ProtNLM"/>
    </source>
</evidence>
<proteinExistence type="predicted"/>
<feature type="transmembrane region" description="Helical" evidence="1">
    <location>
        <begin position="377"/>
        <end position="396"/>
    </location>
</feature>
<keyword evidence="3" id="KW-1185">Reference proteome</keyword>
<dbReference type="AlphaFoldDB" id="A0A4Y6UPZ7"/>
<feature type="transmembrane region" description="Helical" evidence="1">
    <location>
        <begin position="7"/>
        <end position="32"/>
    </location>
</feature>
<reference evidence="2 3" key="1">
    <citation type="submission" date="2019-06" db="EMBL/GenBank/DDBJ databases">
        <title>Saccharibacillus brassicae sp. nov., an endophytic bacterium isolated from Chinese cabbage seeds (Brassica pekinensis).</title>
        <authorList>
            <person name="Jiang L."/>
            <person name="Lee J."/>
            <person name="Kim S.W."/>
        </authorList>
    </citation>
    <scope>NUCLEOTIDE SEQUENCE [LARGE SCALE GENOMIC DNA]</scope>
    <source>
        <strain evidence="3">KCTC 43072 / ATSA2</strain>
    </source>
</reference>
<organism evidence="2 3">
    <name type="scientific">Saccharibacillus brassicae</name>
    <dbReference type="NCBI Taxonomy" id="2583377"/>
    <lineage>
        <taxon>Bacteria</taxon>
        <taxon>Bacillati</taxon>
        <taxon>Bacillota</taxon>
        <taxon>Bacilli</taxon>
        <taxon>Bacillales</taxon>
        <taxon>Paenibacillaceae</taxon>
        <taxon>Saccharibacillus</taxon>
    </lineage>
</organism>
<feature type="transmembrane region" description="Helical" evidence="1">
    <location>
        <begin position="461"/>
        <end position="482"/>
    </location>
</feature>
<protein>
    <recommendedName>
        <fullName evidence="4">Oligosaccharide flippase family protein</fullName>
    </recommendedName>
</protein>
<feature type="transmembrane region" description="Helical" evidence="1">
    <location>
        <begin position="338"/>
        <end position="356"/>
    </location>
</feature>
<evidence type="ECO:0000313" key="2">
    <source>
        <dbReference type="EMBL" id="QDH19703.1"/>
    </source>
</evidence>
<dbReference type="OrthoDB" id="8609648at2"/>
<dbReference type="RefSeq" id="WP_141446092.1">
    <property type="nucleotide sequence ID" value="NZ_CP041217.1"/>
</dbReference>
<feature type="transmembrane region" description="Helical" evidence="1">
    <location>
        <begin position="120"/>
        <end position="141"/>
    </location>
</feature>
<feature type="transmembrane region" description="Helical" evidence="1">
    <location>
        <begin position="233"/>
        <end position="252"/>
    </location>
</feature>
<accession>A0A4Y6UPZ7</accession>
<feature type="transmembrane region" description="Helical" evidence="1">
    <location>
        <begin position="184"/>
        <end position="204"/>
    </location>
</feature>
<feature type="transmembrane region" description="Helical" evidence="1">
    <location>
        <begin position="52"/>
        <end position="73"/>
    </location>
</feature>
<keyword evidence="1" id="KW-0812">Transmembrane</keyword>
<keyword evidence="1" id="KW-0472">Membrane</keyword>